<proteinExistence type="predicted"/>
<sequence length="154" mass="17903">MRKKLFPILLLGCILYTCKDENPYFNQCQDGPIKFELFNDELNPKVSFKDLSSFDTQYKIIQSERQMYQDLEILYFRNKIDFTTKSLIVISIKLNTYAQVLSQNIIAHCPSNKLAISAELRYGSQPREGISYVLAIIPKVSSDTRIEFLPTFTR</sequence>
<evidence type="ECO:0000313" key="2">
    <source>
        <dbReference type="Proteomes" id="UP000600214"/>
    </source>
</evidence>
<dbReference type="Proteomes" id="UP000600214">
    <property type="component" value="Unassembled WGS sequence"/>
</dbReference>
<comment type="caution">
    <text evidence="1">The sequence shown here is derived from an EMBL/GenBank/DDBJ whole genome shotgun (WGS) entry which is preliminary data.</text>
</comment>
<accession>A0ABQ1YRF7</accession>
<gene>
    <name evidence="1" type="ORF">GCM10007423_24390</name>
</gene>
<evidence type="ECO:0000313" key="1">
    <source>
        <dbReference type="EMBL" id="GGH33886.1"/>
    </source>
</evidence>
<dbReference type="EMBL" id="BMIA01000002">
    <property type="protein sequence ID" value="GGH33886.1"/>
    <property type="molecule type" value="Genomic_DNA"/>
</dbReference>
<protein>
    <recommendedName>
        <fullName evidence="3">Lipoprotein</fullName>
    </recommendedName>
</protein>
<organism evidence="1 2">
    <name type="scientific">Dyadobacter endophyticus</name>
    <dbReference type="NCBI Taxonomy" id="1749036"/>
    <lineage>
        <taxon>Bacteria</taxon>
        <taxon>Pseudomonadati</taxon>
        <taxon>Bacteroidota</taxon>
        <taxon>Cytophagia</taxon>
        <taxon>Cytophagales</taxon>
        <taxon>Spirosomataceae</taxon>
        <taxon>Dyadobacter</taxon>
    </lineage>
</organism>
<keyword evidence="2" id="KW-1185">Reference proteome</keyword>
<reference evidence="2" key="1">
    <citation type="journal article" date="2019" name="Int. J. Syst. Evol. Microbiol.">
        <title>The Global Catalogue of Microorganisms (GCM) 10K type strain sequencing project: providing services to taxonomists for standard genome sequencing and annotation.</title>
        <authorList>
            <consortium name="The Broad Institute Genomics Platform"/>
            <consortium name="The Broad Institute Genome Sequencing Center for Infectious Disease"/>
            <person name="Wu L."/>
            <person name="Ma J."/>
        </authorList>
    </citation>
    <scope>NUCLEOTIDE SEQUENCE [LARGE SCALE GENOMIC DNA]</scope>
    <source>
        <strain evidence="2">CGMCC 1.15288</strain>
    </source>
</reference>
<evidence type="ECO:0008006" key="3">
    <source>
        <dbReference type="Google" id="ProtNLM"/>
    </source>
</evidence>
<name>A0ABQ1YRF7_9BACT</name>